<dbReference type="GO" id="GO:0000160">
    <property type="term" value="P:phosphorelay signal transduction system"/>
    <property type="evidence" value="ECO:0007669"/>
    <property type="project" value="UniProtKB-KW"/>
</dbReference>
<reference evidence="6 7" key="1">
    <citation type="submission" date="2018-12" db="EMBL/GenBank/DDBJ databases">
        <title>Rubrispira sanarue gen. nov., sp., nov., a member of the order Silvanigrellales, isolated from a brackish lake in Hamamatsu Japan.</title>
        <authorList>
            <person name="Maejima Y."/>
            <person name="Iino T."/>
            <person name="Muraguchi Y."/>
            <person name="Fukuda K."/>
            <person name="Nojiri H."/>
            <person name="Ohkuma M."/>
            <person name="Moriuchi R."/>
            <person name="Dohra H."/>
            <person name="Kimbara K."/>
            <person name="Shintani M."/>
        </authorList>
    </citation>
    <scope>NUCLEOTIDE SEQUENCE [LARGE SCALE GENOMIC DNA]</scope>
    <source>
        <strain evidence="6 7">RF1110005</strain>
    </source>
</reference>
<dbReference type="InterPro" id="IPR050595">
    <property type="entry name" value="Bact_response_regulator"/>
</dbReference>
<feature type="modified residue" description="4-aspartylphosphate" evidence="3">
    <location>
        <position position="445"/>
    </location>
</feature>
<feature type="coiled-coil region" evidence="4">
    <location>
        <begin position="91"/>
        <end position="118"/>
    </location>
</feature>
<organism evidence="6 7">
    <name type="scientific">Fluviispira sanaruensis</name>
    <dbReference type="NCBI Taxonomy" id="2493639"/>
    <lineage>
        <taxon>Bacteria</taxon>
        <taxon>Pseudomonadati</taxon>
        <taxon>Bdellovibrionota</taxon>
        <taxon>Oligoflexia</taxon>
        <taxon>Silvanigrellales</taxon>
        <taxon>Silvanigrellaceae</taxon>
        <taxon>Fluviispira</taxon>
    </lineage>
</organism>
<keyword evidence="4" id="KW-0175">Coiled coil</keyword>
<keyword evidence="7" id="KW-1185">Reference proteome</keyword>
<dbReference type="InterPro" id="IPR001789">
    <property type="entry name" value="Sig_transdc_resp-reg_receiver"/>
</dbReference>
<evidence type="ECO:0000256" key="2">
    <source>
        <dbReference type="ARBA" id="ARBA00023012"/>
    </source>
</evidence>
<name>A0A4P2VM50_FLUSA</name>
<dbReference type="Gene3D" id="3.40.50.2300">
    <property type="match status" value="1"/>
</dbReference>
<evidence type="ECO:0000256" key="3">
    <source>
        <dbReference type="PROSITE-ProRule" id="PRU00169"/>
    </source>
</evidence>
<keyword evidence="2" id="KW-0902">Two-component regulatory system</keyword>
<sequence>MNDNLSDNEILRAFVTNSKQKIQELNGVATILMKEGPKPEFFDAIYRASSAIKNFAATCNQNQIVYYIVSVIDVQFNQLRLERKEITETVKHEIKENIQNLKDMILKLSNDNSTKEAEDESYKDIGENQLEMFVAIGQLSVWSFHDMMNAFAKIHGYTELLDDIVQHIPKTFSQVHSELHVVKEKLISNTEYMTGIINRIRSLRGKTKLIMKEHNIRSIVQKIQDLTQQPRKTLQWSTLQIPSVNVQVDYIIFEQMWVHLWRLLTEWQIPGKLLQSLCLGKIEKNKHPGNPKFKNQLNLYIWLESNDNSKINPEEINYNNKTEHSDIANIFLYTAKTAERIQCEVLYGKTSEGVPLFKISLTCDDILHAVSEATGNTVPQPLHATDENKNLVPLKYVLIVDDEKDLRSILSLKISKLGYGVCAASTIQEARELTKQKDIKLILSDLYLNNESGIELMKEFKQSFPSTPFIFITGADADDIPNSIMEIMTKYSSGFLAKPISNQTLKDMLDKNLPLI</sequence>
<dbReference type="CDD" id="cd00156">
    <property type="entry name" value="REC"/>
    <property type="match status" value="1"/>
</dbReference>
<evidence type="ECO:0000313" key="6">
    <source>
        <dbReference type="EMBL" id="BBH54011.1"/>
    </source>
</evidence>
<proteinExistence type="predicted"/>
<accession>A0A4P2VM50</accession>
<dbReference type="SUPFAM" id="SSF52172">
    <property type="entry name" value="CheY-like"/>
    <property type="match status" value="1"/>
</dbReference>
<evidence type="ECO:0000256" key="4">
    <source>
        <dbReference type="SAM" id="Coils"/>
    </source>
</evidence>
<dbReference type="PANTHER" id="PTHR44591:SF14">
    <property type="entry name" value="PROTEIN PILG"/>
    <property type="match status" value="1"/>
</dbReference>
<dbReference type="AlphaFoldDB" id="A0A4P2VM50"/>
<dbReference type="PANTHER" id="PTHR44591">
    <property type="entry name" value="STRESS RESPONSE REGULATOR PROTEIN 1"/>
    <property type="match status" value="1"/>
</dbReference>
<protein>
    <recommendedName>
        <fullName evidence="5">Response regulatory domain-containing protein</fullName>
    </recommendedName>
</protein>
<dbReference type="Pfam" id="PF00072">
    <property type="entry name" value="Response_reg"/>
    <property type="match status" value="1"/>
</dbReference>
<dbReference type="RefSeq" id="WP_130610977.1">
    <property type="nucleotide sequence ID" value="NZ_AP019368.1"/>
</dbReference>
<dbReference type="PROSITE" id="PS50110">
    <property type="entry name" value="RESPONSE_REGULATORY"/>
    <property type="match status" value="1"/>
</dbReference>
<dbReference type="Proteomes" id="UP000291236">
    <property type="component" value="Chromosome"/>
</dbReference>
<evidence type="ECO:0000256" key="1">
    <source>
        <dbReference type="ARBA" id="ARBA00022553"/>
    </source>
</evidence>
<dbReference type="InterPro" id="IPR011006">
    <property type="entry name" value="CheY-like_superfamily"/>
</dbReference>
<dbReference type="EMBL" id="AP019368">
    <property type="protein sequence ID" value="BBH54011.1"/>
    <property type="molecule type" value="Genomic_DNA"/>
</dbReference>
<dbReference type="OrthoDB" id="794741at2"/>
<keyword evidence="1 3" id="KW-0597">Phosphoprotein</keyword>
<evidence type="ECO:0000259" key="5">
    <source>
        <dbReference type="PROSITE" id="PS50110"/>
    </source>
</evidence>
<dbReference type="KEGG" id="sbf:JCM31447_24680"/>
<gene>
    <name evidence="6" type="ORF">JCM31447_24680</name>
</gene>
<evidence type="ECO:0000313" key="7">
    <source>
        <dbReference type="Proteomes" id="UP000291236"/>
    </source>
</evidence>
<feature type="domain" description="Response regulatory" evidence="5">
    <location>
        <begin position="396"/>
        <end position="513"/>
    </location>
</feature>
<dbReference type="SMART" id="SM00448">
    <property type="entry name" value="REC"/>
    <property type="match status" value="1"/>
</dbReference>